<evidence type="ECO:0000313" key="2">
    <source>
        <dbReference type="EMBL" id="PRX61430.1"/>
    </source>
</evidence>
<evidence type="ECO:0000313" key="3">
    <source>
        <dbReference type="Proteomes" id="UP000238312"/>
    </source>
</evidence>
<sequence>MGLTITDTHMTSDACPNTAELREGGWTVTGRPGRLFDHHQAITAMLLAELLALTAQADGPHVPTAHEKKRSDRTSTAQTADWDAASSAKTTTAPQHSTALQTAEVPSS</sequence>
<feature type="compositionally biased region" description="Basic and acidic residues" evidence="1">
    <location>
        <begin position="64"/>
        <end position="73"/>
    </location>
</feature>
<name>A0A2T0MSI7_9ACTN</name>
<dbReference type="AlphaFoldDB" id="A0A2T0MSI7"/>
<keyword evidence="3" id="KW-1185">Reference proteome</keyword>
<organism evidence="2 3">
    <name type="scientific">Nonomuraea fuscirosea</name>
    <dbReference type="NCBI Taxonomy" id="1291556"/>
    <lineage>
        <taxon>Bacteria</taxon>
        <taxon>Bacillati</taxon>
        <taxon>Actinomycetota</taxon>
        <taxon>Actinomycetes</taxon>
        <taxon>Streptosporangiales</taxon>
        <taxon>Streptosporangiaceae</taxon>
        <taxon>Nonomuraea</taxon>
    </lineage>
</organism>
<proteinExistence type="predicted"/>
<dbReference type="Proteomes" id="UP000238312">
    <property type="component" value="Unassembled WGS sequence"/>
</dbReference>
<dbReference type="EMBL" id="PVNG01000015">
    <property type="protein sequence ID" value="PRX61430.1"/>
    <property type="molecule type" value="Genomic_DNA"/>
</dbReference>
<feature type="compositionally biased region" description="Polar residues" evidence="1">
    <location>
        <begin position="87"/>
        <end position="108"/>
    </location>
</feature>
<protein>
    <submittedName>
        <fullName evidence="2">Uncharacterized protein</fullName>
    </submittedName>
</protein>
<comment type="caution">
    <text evidence="2">The sequence shown here is derived from an EMBL/GenBank/DDBJ whole genome shotgun (WGS) entry which is preliminary data.</text>
</comment>
<feature type="region of interest" description="Disordered" evidence="1">
    <location>
        <begin position="59"/>
        <end position="108"/>
    </location>
</feature>
<gene>
    <name evidence="2" type="ORF">B0I32_115285</name>
</gene>
<dbReference type="RefSeq" id="WP_106246340.1">
    <property type="nucleotide sequence ID" value="NZ_PVNG01000015.1"/>
</dbReference>
<evidence type="ECO:0000256" key="1">
    <source>
        <dbReference type="SAM" id="MobiDB-lite"/>
    </source>
</evidence>
<accession>A0A2T0MSI7</accession>
<dbReference type="OrthoDB" id="3543808at2"/>
<reference evidence="2 3" key="1">
    <citation type="submission" date="2018-03" db="EMBL/GenBank/DDBJ databases">
        <title>Genomic Encyclopedia of Type Strains, Phase III (KMG-III): the genomes of soil and plant-associated and newly described type strains.</title>
        <authorList>
            <person name="Whitman W."/>
        </authorList>
    </citation>
    <scope>NUCLEOTIDE SEQUENCE [LARGE SCALE GENOMIC DNA]</scope>
    <source>
        <strain evidence="2 3">CGMCC 4.7104</strain>
    </source>
</reference>